<reference evidence="2 3" key="1">
    <citation type="submission" date="2014-06" db="EMBL/GenBank/DDBJ databases">
        <authorList>
            <consortium name="DOE Joint Genome Institute"/>
            <person name="Kuo A."/>
            <person name="Kohler A."/>
            <person name="Nagy L.G."/>
            <person name="Floudas D."/>
            <person name="Copeland A."/>
            <person name="Barry K.W."/>
            <person name="Cichocki N."/>
            <person name="Veneault-Fourrey C."/>
            <person name="LaButti K."/>
            <person name="Lindquist E.A."/>
            <person name="Lipzen A."/>
            <person name="Lundell T."/>
            <person name="Morin E."/>
            <person name="Murat C."/>
            <person name="Sun H."/>
            <person name="Tunlid A."/>
            <person name="Henrissat B."/>
            <person name="Grigoriev I.V."/>
            <person name="Hibbett D.S."/>
            <person name="Martin F."/>
            <person name="Nordberg H.P."/>
            <person name="Cantor M.N."/>
            <person name="Hua S.X."/>
        </authorList>
    </citation>
    <scope>NUCLEOTIDE SEQUENCE [LARGE SCALE GENOMIC DNA]</scope>
    <source>
        <strain evidence="2 3">ATCC 200175</strain>
    </source>
</reference>
<dbReference type="HOGENOM" id="CLU_943669_0_0_1"/>
<keyword evidence="3" id="KW-1185">Reference proteome</keyword>
<feature type="compositionally biased region" description="Acidic residues" evidence="1">
    <location>
        <begin position="111"/>
        <end position="123"/>
    </location>
</feature>
<organism evidence="2 3">
    <name type="scientific">Paxillus involutus ATCC 200175</name>
    <dbReference type="NCBI Taxonomy" id="664439"/>
    <lineage>
        <taxon>Eukaryota</taxon>
        <taxon>Fungi</taxon>
        <taxon>Dikarya</taxon>
        <taxon>Basidiomycota</taxon>
        <taxon>Agaricomycotina</taxon>
        <taxon>Agaricomycetes</taxon>
        <taxon>Agaricomycetidae</taxon>
        <taxon>Boletales</taxon>
        <taxon>Paxilineae</taxon>
        <taxon>Paxillaceae</taxon>
        <taxon>Paxillus</taxon>
    </lineage>
</organism>
<feature type="region of interest" description="Disordered" evidence="1">
    <location>
        <begin position="111"/>
        <end position="179"/>
    </location>
</feature>
<dbReference type="EMBL" id="KN820358">
    <property type="protein sequence ID" value="KIJ06373.1"/>
    <property type="molecule type" value="Genomic_DNA"/>
</dbReference>
<evidence type="ECO:0000313" key="2">
    <source>
        <dbReference type="EMBL" id="KIJ06373.1"/>
    </source>
</evidence>
<proteinExistence type="predicted"/>
<protein>
    <submittedName>
        <fullName evidence="2">Uncharacterized protein</fullName>
    </submittedName>
</protein>
<name>A0A0C9T4Q5_PAXIN</name>
<evidence type="ECO:0000256" key="1">
    <source>
        <dbReference type="SAM" id="MobiDB-lite"/>
    </source>
</evidence>
<gene>
    <name evidence="2" type="ORF">PAXINDRAFT_20433</name>
</gene>
<dbReference type="AlphaFoldDB" id="A0A0C9T4Q5"/>
<accession>A0A0C9T4Q5</accession>
<reference evidence="3" key="2">
    <citation type="submission" date="2015-01" db="EMBL/GenBank/DDBJ databases">
        <title>Evolutionary Origins and Diversification of the Mycorrhizal Mutualists.</title>
        <authorList>
            <consortium name="DOE Joint Genome Institute"/>
            <consortium name="Mycorrhizal Genomics Consortium"/>
            <person name="Kohler A."/>
            <person name="Kuo A."/>
            <person name="Nagy L.G."/>
            <person name="Floudas D."/>
            <person name="Copeland A."/>
            <person name="Barry K.W."/>
            <person name="Cichocki N."/>
            <person name="Veneault-Fourrey C."/>
            <person name="LaButti K."/>
            <person name="Lindquist E.A."/>
            <person name="Lipzen A."/>
            <person name="Lundell T."/>
            <person name="Morin E."/>
            <person name="Murat C."/>
            <person name="Riley R."/>
            <person name="Ohm R."/>
            <person name="Sun H."/>
            <person name="Tunlid A."/>
            <person name="Henrissat B."/>
            <person name="Grigoriev I.V."/>
            <person name="Hibbett D.S."/>
            <person name="Martin F."/>
        </authorList>
    </citation>
    <scope>NUCLEOTIDE SEQUENCE [LARGE SCALE GENOMIC DNA]</scope>
    <source>
        <strain evidence="3">ATCC 200175</strain>
    </source>
</reference>
<sequence>MPVCQGCQKTYAPAGYSQHLARTANPACAAIYTALRNYLPQVNKMNSANDNDEPIPFEGDFFGSGDDDPEVFPWSNVPCQAHQGGLEDEVVSGPSAPVTCAVDNADGELDEELDAEDEGELADLEGGWEPPVPDTPGLGDLHSEDAEVQANGSHDLEEDDHNPTVASTARQAAETPLQKGRHITHFPIPTAGQPIPTQNVAHTQFESYESNFAKDPANAYAPFTSSMEWKFVRWAKLRGPGSTSVSELLEIDGVSFLHVTYS</sequence>
<dbReference type="Proteomes" id="UP000053647">
    <property type="component" value="Unassembled WGS sequence"/>
</dbReference>
<dbReference type="OrthoDB" id="2686887at2759"/>
<evidence type="ECO:0000313" key="3">
    <source>
        <dbReference type="Proteomes" id="UP000053647"/>
    </source>
</evidence>